<dbReference type="EMBL" id="JAAQHG020000001">
    <property type="protein sequence ID" value="KAL1590914.1"/>
    <property type="molecule type" value="Genomic_DNA"/>
</dbReference>
<dbReference type="Proteomes" id="UP000803884">
    <property type="component" value="Unassembled WGS sequence"/>
</dbReference>
<comment type="caution">
    <text evidence="1">The sequence shown here is derived from an EMBL/GenBank/DDBJ whole genome shotgun (WGS) entry which is preliminary data.</text>
</comment>
<dbReference type="GeneID" id="96001621"/>
<protein>
    <submittedName>
        <fullName evidence="1">Uncharacterized protein</fullName>
    </submittedName>
</protein>
<keyword evidence="2" id="KW-1185">Reference proteome</keyword>
<name>A0AB34L7T4_9PEZI</name>
<dbReference type="Gene3D" id="3.30.420.40">
    <property type="match status" value="2"/>
</dbReference>
<accession>A0AB34L7T4</accession>
<evidence type="ECO:0000313" key="2">
    <source>
        <dbReference type="Proteomes" id="UP000803884"/>
    </source>
</evidence>
<proteinExistence type="predicted"/>
<dbReference type="RefSeq" id="XP_069234019.1">
    <property type="nucleotide sequence ID" value="XM_069368783.1"/>
</dbReference>
<evidence type="ECO:0000313" key="1">
    <source>
        <dbReference type="EMBL" id="KAL1590914.1"/>
    </source>
</evidence>
<gene>
    <name evidence="1" type="ORF">WHR41_00177</name>
</gene>
<organism evidence="1 2">
    <name type="scientific">Cladosporium halotolerans</name>
    <dbReference type="NCBI Taxonomy" id="1052096"/>
    <lineage>
        <taxon>Eukaryota</taxon>
        <taxon>Fungi</taxon>
        <taxon>Dikarya</taxon>
        <taxon>Ascomycota</taxon>
        <taxon>Pezizomycotina</taxon>
        <taxon>Dothideomycetes</taxon>
        <taxon>Dothideomycetidae</taxon>
        <taxon>Cladosporiales</taxon>
        <taxon>Cladosporiaceae</taxon>
        <taxon>Cladosporium</taxon>
    </lineage>
</organism>
<sequence>MSTSKSHSLEELIRVGLDYGTLFLEIATQHLGPGMRIDDASIEDVCLPSRNLVRRVEIVRAGVDLGEEVPEVGLPWGEPAVMQWLRDNPRGEHKVLSCWKMALHPSFRQREVVKRTLDILLGDMPKTHFNIIRIVQSWIREHLIDIKAEVMEWYRIRSLSDRGRQRNWDSLIWEIQIAVPASWGPDAANVMTVAAREPGFDRANTREEPQCVAGACMKILSNGAYLQENDSILFLDVGAGTSDAAIIKLRSSPSSRDRLKLECVGPSIGIQGGFLVINNEAWKYIETCQEIRDHGGVNRLLRYLGSTLEECQRQVSKRIEYMKMKSMPRLGPPEVIIIRPSHMRGASYEVTHLEILVDQ</sequence>
<dbReference type="AlphaFoldDB" id="A0AB34L7T4"/>
<reference evidence="1 2" key="1">
    <citation type="journal article" date="2020" name="Microbiol. Resour. Announc.">
        <title>Draft Genome Sequence of a Cladosporium Species Isolated from the Mesophotic Ascidian Didemnum maculosum.</title>
        <authorList>
            <person name="Gioti A."/>
            <person name="Siaperas R."/>
            <person name="Nikolaivits E."/>
            <person name="Le Goff G."/>
            <person name="Ouazzani J."/>
            <person name="Kotoulas G."/>
            <person name="Topakas E."/>
        </authorList>
    </citation>
    <scope>NUCLEOTIDE SEQUENCE [LARGE SCALE GENOMIC DNA]</scope>
    <source>
        <strain evidence="1 2">TM138-S3</strain>
    </source>
</reference>